<keyword evidence="11" id="KW-0966">Cell projection</keyword>
<keyword evidence="9 10" id="KW-0472">Membrane</keyword>
<keyword evidence="7 10" id="KW-0283">Flagellar rotation</keyword>
<evidence type="ECO:0000256" key="8">
    <source>
        <dbReference type="ARBA" id="ARBA00022989"/>
    </source>
</evidence>
<dbReference type="GO" id="GO:0006935">
    <property type="term" value="P:chemotaxis"/>
    <property type="evidence" value="ECO:0007669"/>
    <property type="project" value="UniProtKB-KW"/>
</dbReference>
<accession>A0A369WK46</accession>
<comment type="similarity">
    <text evidence="3 10">Belongs to the FliL family.</text>
</comment>
<dbReference type="OrthoDB" id="5616092at2"/>
<dbReference type="AlphaFoldDB" id="A0A369WK46"/>
<dbReference type="GO" id="GO:0071978">
    <property type="term" value="P:bacterial-type flagellum-dependent swarming motility"/>
    <property type="evidence" value="ECO:0007669"/>
    <property type="project" value="TreeGrafter"/>
</dbReference>
<evidence type="ECO:0000256" key="1">
    <source>
        <dbReference type="ARBA" id="ARBA00002254"/>
    </source>
</evidence>
<gene>
    <name evidence="11" type="ORF">DV711_07375</name>
</gene>
<evidence type="ECO:0000313" key="11">
    <source>
        <dbReference type="EMBL" id="RDE22418.1"/>
    </source>
</evidence>
<dbReference type="PANTHER" id="PTHR35091">
    <property type="entry name" value="FLAGELLAR PROTEIN FLIL"/>
    <property type="match status" value="1"/>
</dbReference>
<evidence type="ECO:0000256" key="2">
    <source>
        <dbReference type="ARBA" id="ARBA00004162"/>
    </source>
</evidence>
<evidence type="ECO:0000256" key="10">
    <source>
        <dbReference type="RuleBase" id="RU364125"/>
    </source>
</evidence>
<feature type="transmembrane region" description="Helical" evidence="10">
    <location>
        <begin position="22"/>
        <end position="44"/>
    </location>
</feature>
<proteinExistence type="inferred from homology"/>
<dbReference type="RefSeq" id="WP_114695043.1">
    <property type="nucleotide sequence ID" value="NZ_QQOH01000002.1"/>
</dbReference>
<name>A0A369WK46_9GAMM</name>
<keyword evidence="4" id="KW-1003">Cell membrane</keyword>
<dbReference type="GO" id="GO:0005886">
    <property type="term" value="C:plasma membrane"/>
    <property type="evidence" value="ECO:0007669"/>
    <property type="project" value="UniProtKB-SubCell"/>
</dbReference>
<dbReference type="EMBL" id="QQOH01000002">
    <property type="protein sequence ID" value="RDE22418.1"/>
    <property type="molecule type" value="Genomic_DNA"/>
</dbReference>
<keyword evidence="12" id="KW-1185">Reference proteome</keyword>
<comment type="subcellular location">
    <subcellularLocation>
        <location evidence="10">Cell inner membrane</location>
    </subcellularLocation>
    <subcellularLocation>
        <location evidence="2">Cell membrane</location>
        <topology evidence="2">Single-pass membrane protein</topology>
    </subcellularLocation>
</comment>
<evidence type="ECO:0000256" key="3">
    <source>
        <dbReference type="ARBA" id="ARBA00008281"/>
    </source>
</evidence>
<comment type="function">
    <text evidence="1 10">Controls the rotational direction of flagella during chemotaxis.</text>
</comment>
<evidence type="ECO:0000256" key="6">
    <source>
        <dbReference type="ARBA" id="ARBA00022692"/>
    </source>
</evidence>
<keyword evidence="5 10" id="KW-0145">Chemotaxis</keyword>
<dbReference type="GO" id="GO:0009425">
    <property type="term" value="C:bacterial-type flagellum basal body"/>
    <property type="evidence" value="ECO:0007669"/>
    <property type="project" value="InterPro"/>
</dbReference>
<comment type="caution">
    <text evidence="11">The sequence shown here is derived from an EMBL/GenBank/DDBJ whole genome shotgun (WGS) entry which is preliminary data.</text>
</comment>
<organism evidence="11 12">
    <name type="scientific">Motiliproteus coralliicola</name>
    <dbReference type="NCBI Taxonomy" id="2283196"/>
    <lineage>
        <taxon>Bacteria</taxon>
        <taxon>Pseudomonadati</taxon>
        <taxon>Pseudomonadota</taxon>
        <taxon>Gammaproteobacteria</taxon>
        <taxon>Oceanospirillales</taxon>
        <taxon>Oceanospirillaceae</taxon>
        <taxon>Motiliproteus</taxon>
    </lineage>
</organism>
<keyword evidence="10" id="KW-0997">Cell inner membrane</keyword>
<dbReference type="Proteomes" id="UP000253769">
    <property type="component" value="Unassembled WGS sequence"/>
</dbReference>
<keyword evidence="6 10" id="KW-0812">Transmembrane</keyword>
<evidence type="ECO:0000313" key="12">
    <source>
        <dbReference type="Proteomes" id="UP000253769"/>
    </source>
</evidence>
<dbReference type="PANTHER" id="PTHR35091:SF2">
    <property type="entry name" value="FLAGELLAR PROTEIN FLIL"/>
    <property type="match status" value="1"/>
</dbReference>
<evidence type="ECO:0000256" key="7">
    <source>
        <dbReference type="ARBA" id="ARBA00022779"/>
    </source>
</evidence>
<sequence length="171" mass="18905">MADEKAPEEGAEEAPKGGKKKLLIIIIAAVVLLAGGGAAAFFLLGGDEAPAEAQVEEVRKEAIYVKLRTLGGKPSFINTFQEKTGRQRFLQIFAEAMTRDQEVADALNKHMPLVVHQLSTLFASQEFKVLQTTEGKQQLRKESTRALQELMQKEIGRPGVEEVFFTNFVMQ</sequence>
<keyword evidence="11" id="KW-0969">Cilium</keyword>
<reference evidence="11 12" key="1">
    <citation type="submission" date="2018-07" db="EMBL/GenBank/DDBJ databases">
        <title>Motiliproteus coralliicola sp. nov., a bacterium isolated from Coral.</title>
        <authorList>
            <person name="Wang G."/>
        </authorList>
    </citation>
    <scope>NUCLEOTIDE SEQUENCE [LARGE SCALE GENOMIC DNA]</scope>
    <source>
        <strain evidence="11 12">C34</strain>
    </source>
</reference>
<evidence type="ECO:0000256" key="5">
    <source>
        <dbReference type="ARBA" id="ARBA00022500"/>
    </source>
</evidence>
<evidence type="ECO:0000256" key="4">
    <source>
        <dbReference type="ARBA" id="ARBA00022475"/>
    </source>
</evidence>
<keyword evidence="11" id="KW-0282">Flagellum</keyword>
<keyword evidence="8 10" id="KW-1133">Transmembrane helix</keyword>
<protein>
    <recommendedName>
        <fullName evidence="10">Flagellar protein FliL</fullName>
    </recommendedName>
</protein>
<dbReference type="InterPro" id="IPR005503">
    <property type="entry name" value="FliL"/>
</dbReference>
<dbReference type="Pfam" id="PF03748">
    <property type="entry name" value="FliL"/>
    <property type="match status" value="1"/>
</dbReference>
<evidence type="ECO:0000256" key="9">
    <source>
        <dbReference type="ARBA" id="ARBA00023136"/>
    </source>
</evidence>